<sequence>MLNQIRFVAGLFLLPLLFIFSFIFIGTFQFSEILNQIRFAAGISFEHVGFLRFFIRSAPTVGTFYKPGFPFTFSRSSRIK</sequence>
<protein>
    <submittedName>
        <fullName evidence="2">Uncharacterized protein</fullName>
    </submittedName>
</protein>
<evidence type="ECO:0000313" key="2">
    <source>
        <dbReference type="EMBL" id="GMI64621.1"/>
    </source>
</evidence>
<keyword evidence="3" id="KW-1185">Reference proteome</keyword>
<comment type="caution">
    <text evidence="2">The sequence shown here is derived from an EMBL/GenBank/DDBJ whole genome shotgun (WGS) entry which is preliminary data.</text>
</comment>
<dbReference type="EMBL" id="BSYR01000003">
    <property type="protein sequence ID" value="GMI64621.1"/>
    <property type="molecule type" value="Genomic_DNA"/>
</dbReference>
<keyword evidence="1" id="KW-1133">Transmembrane helix</keyword>
<accession>A0A9W7GTI9</accession>
<organism evidence="2 3">
    <name type="scientific">Hibiscus trionum</name>
    <name type="common">Flower of an hour</name>
    <dbReference type="NCBI Taxonomy" id="183268"/>
    <lineage>
        <taxon>Eukaryota</taxon>
        <taxon>Viridiplantae</taxon>
        <taxon>Streptophyta</taxon>
        <taxon>Embryophyta</taxon>
        <taxon>Tracheophyta</taxon>
        <taxon>Spermatophyta</taxon>
        <taxon>Magnoliopsida</taxon>
        <taxon>eudicotyledons</taxon>
        <taxon>Gunneridae</taxon>
        <taxon>Pentapetalae</taxon>
        <taxon>rosids</taxon>
        <taxon>malvids</taxon>
        <taxon>Malvales</taxon>
        <taxon>Malvaceae</taxon>
        <taxon>Malvoideae</taxon>
        <taxon>Hibiscus</taxon>
    </lineage>
</organism>
<proteinExistence type="predicted"/>
<dbReference type="AlphaFoldDB" id="A0A9W7GTI9"/>
<gene>
    <name evidence="2" type="ORF">HRI_000131400</name>
</gene>
<dbReference type="Proteomes" id="UP001165190">
    <property type="component" value="Unassembled WGS sequence"/>
</dbReference>
<evidence type="ECO:0000313" key="3">
    <source>
        <dbReference type="Proteomes" id="UP001165190"/>
    </source>
</evidence>
<keyword evidence="1" id="KW-0472">Membrane</keyword>
<keyword evidence="1" id="KW-0812">Transmembrane</keyword>
<feature type="transmembrane region" description="Helical" evidence="1">
    <location>
        <begin position="7"/>
        <end position="30"/>
    </location>
</feature>
<name>A0A9W7GTI9_HIBTR</name>
<reference evidence="2" key="1">
    <citation type="submission" date="2023-05" db="EMBL/GenBank/DDBJ databases">
        <title>Genome and transcriptome analyses reveal genes involved in the formation of fine ridges on petal epidermal cells in Hibiscus trionum.</title>
        <authorList>
            <person name="Koshimizu S."/>
            <person name="Masuda S."/>
            <person name="Ishii T."/>
            <person name="Shirasu K."/>
            <person name="Hoshino A."/>
            <person name="Arita M."/>
        </authorList>
    </citation>
    <scope>NUCLEOTIDE SEQUENCE</scope>
    <source>
        <strain evidence="2">Hamamatsu line</strain>
    </source>
</reference>
<evidence type="ECO:0000256" key="1">
    <source>
        <dbReference type="SAM" id="Phobius"/>
    </source>
</evidence>